<dbReference type="Pfam" id="PF00903">
    <property type="entry name" value="Glyoxalase"/>
    <property type="match status" value="1"/>
</dbReference>
<dbReference type="GO" id="GO:0051213">
    <property type="term" value="F:dioxygenase activity"/>
    <property type="evidence" value="ECO:0007669"/>
    <property type="project" value="UniProtKB-KW"/>
</dbReference>
<dbReference type="InterPro" id="IPR004360">
    <property type="entry name" value="Glyas_Fos-R_dOase_dom"/>
</dbReference>
<comment type="caution">
    <text evidence="2">The sequence shown here is derived from an EMBL/GenBank/DDBJ whole genome shotgun (WGS) entry which is preliminary data.</text>
</comment>
<gene>
    <name evidence="2" type="ORF">FNL38_11341</name>
</gene>
<reference evidence="2" key="1">
    <citation type="submission" date="2019-07" db="EMBL/GenBank/DDBJ databases">
        <title>Genomic Encyclopedia of Type Strains, Phase IV (KMG-IV): sequencing the most valuable type-strain genomes for metagenomic binning, comparative biology and taxonomic classification.</title>
        <authorList>
            <person name="Goeker M."/>
        </authorList>
    </citation>
    <scope>NUCLEOTIDE SEQUENCE</scope>
    <source>
        <strain evidence="2">DSM 44596</strain>
    </source>
</reference>
<organism evidence="2">
    <name type="scientific">Nocardia globerula</name>
    <dbReference type="NCBI Taxonomy" id="1818"/>
    <lineage>
        <taxon>Bacteria</taxon>
        <taxon>Bacillati</taxon>
        <taxon>Actinomycetota</taxon>
        <taxon>Actinomycetes</taxon>
        <taxon>Mycobacteriales</taxon>
        <taxon>Nocardiaceae</taxon>
        <taxon>Nocardia</taxon>
    </lineage>
</organism>
<sequence>MGIRSLGYVRLNAPDIDAWKTFGEDFLGLMRIDGDNPDSLYFRMDHYPPRLVVSAAEESSLGALGFEVLNQRDLAEVVTAVEAEGIKVTAGSTEECAERRVTGFARFDDPAGNPVELFYGPVLDHVLINTPLVSRFVTGDMGMGHAIVSAEDVPSAFDFYSRVLGFVERNTAGPTYFMGCNPRHHSFGLAPTPGPGKLLHLMVEMASIDDVGRALDRAADLNIPMMNTLGKHTNDQMLSFYVYSPELYAIECGWEGIRVETEEPTYAITEGALWGHKFTPPPLPA</sequence>
<dbReference type="CDD" id="cd07252">
    <property type="entry name" value="BphC1-RGP6_N_like"/>
    <property type="match status" value="1"/>
</dbReference>
<keyword evidence="2" id="KW-0560">Oxidoreductase</keyword>
<name>A0A652YHF4_NOCGL</name>
<dbReference type="CDD" id="cd07237">
    <property type="entry name" value="BphC1-RGP6_C_like"/>
    <property type="match status" value="1"/>
</dbReference>
<accession>A0A652YHF4</accession>
<dbReference type="Pfam" id="PF22632">
    <property type="entry name" value="BphC_D1"/>
    <property type="match status" value="1"/>
</dbReference>
<dbReference type="AlphaFoldDB" id="A0A652YHF4"/>
<dbReference type="InterPro" id="IPR029068">
    <property type="entry name" value="Glyas_Bleomycin-R_OHBP_Dase"/>
</dbReference>
<feature type="domain" description="VOC" evidence="1">
    <location>
        <begin position="142"/>
        <end position="255"/>
    </location>
</feature>
<dbReference type="SUPFAM" id="SSF54593">
    <property type="entry name" value="Glyoxalase/Bleomycin resistance protein/Dihydroxybiphenyl dioxygenase"/>
    <property type="match status" value="1"/>
</dbReference>
<proteinExistence type="predicted"/>
<keyword evidence="2" id="KW-0223">Dioxygenase</keyword>
<evidence type="ECO:0000259" key="1">
    <source>
        <dbReference type="PROSITE" id="PS51819"/>
    </source>
</evidence>
<dbReference type="PROSITE" id="PS51819">
    <property type="entry name" value="VOC"/>
    <property type="match status" value="2"/>
</dbReference>
<protein>
    <submittedName>
        <fullName evidence="2">3,4-dihydroxy-9,10-secoandrosta-1,3, 5(10)-triene-9,17-dione 4,5-dioxygenase</fullName>
    </submittedName>
</protein>
<dbReference type="EMBL" id="VNIQ01000013">
    <property type="protein sequence ID" value="TYQ00675.1"/>
    <property type="molecule type" value="Genomic_DNA"/>
</dbReference>
<dbReference type="InterPro" id="IPR037523">
    <property type="entry name" value="VOC_core"/>
</dbReference>
<feature type="domain" description="VOC" evidence="1">
    <location>
        <begin position="5"/>
        <end position="120"/>
    </location>
</feature>
<evidence type="ECO:0000313" key="2">
    <source>
        <dbReference type="EMBL" id="TYQ00675.1"/>
    </source>
</evidence>
<dbReference type="Gene3D" id="3.10.180.10">
    <property type="entry name" value="2,3-Dihydroxybiphenyl 1,2-Dioxygenase, domain 1"/>
    <property type="match status" value="2"/>
</dbReference>